<feature type="compositionally biased region" description="Polar residues" evidence="1">
    <location>
        <begin position="566"/>
        <end position="584"/>
    </location>
</feature>
<name>A0A814DCF0_9BILA</name>
<dbReference type="Proteomes" id="UP000677228">
    <property type="component" value="Unassembled WGS sequence"/>
</dbReference>
<feature type="region of interest" description="Disordered" evidence="1">
    <location>
        <begin position="372"/>
        <end position="468"/>
    </location>
</feature>
<evidence type="ECO:0000256" key="1">
    <source>
        <dbReference type="SAM" id="MobiDB-lite"/>
    </source>
</evidence>
<feature type="compositionally biased region" description="Basic and acidic residues" evidence="1">
    <location>
        <begin position="585"/>
        <end position="601"/>
    </location>
</feature>
<feature type="region of interest" description="Disordered" evidence="1">
    <location>
        <begin position="499"/>
        <end position="630"/>
    </location>
</feature>
<feature type="compositionally biased region" description="Basic and acidic residues" evidence="1">
    <location>
        <begin position="514"/>
        <end position="539"/>
    </location>
</feature>
<dbReference type="EMBL" id="CAJNOQ010002403">
    <property type="protein sequence ID" value="CAF0956436.1"/>
    <property type="molecule type" value="Genomic_DNA"/>
</dbReference>
<comment type="caution">
    <text evidence="3">The sequence shown here is derived from an EMBL/GenBank/DDBJ whole genome shotgun (WGS) entry which is preliminary data.</text>
</comment>
<dbReference type="Proteomes" id="UP000681722">
    <property type="component" value="Unassembled WGS sequence"/>
</dbReference>
<keyword evidence="6" id="KW-1185">Reference proteome</keyword>
<reference evidence="3" key="1">
    <citation type="submission" date="2021-02" db="EMBL/GenBank/DDBJ databases">
        <authorList>
            <person name="Nowell W R."/>
        </authorList>
    </citation>
    <scope>NUCLEOTIDE SEQUENCE</scope>
</reference>
<evidence type="ECO:0000313" key="6">
    <source>
        <dbReference type="Proteomes" id="UP000663829"/>
    </source>
</evidence>
<dbReference type="EMBL" id="CAJNOK010004836">
    <property type="protein sequence ID" value="CAF0951328.1"/>
    <property type="molecule type" value="Genomic_DNA"/>
</dbReference>
<organism evidence="3 6">
    <name type="scientific">Didymodactylos carnosus</name>
    <dbReference type="NCBI Taxonomy" id="1234261"/>
    <lineage>
        <taxon>Eukaryota</taxon>
        <taxon>Metazoa</taxon>
        <taxon>Spiralia</taxon>
        <taxon>Gnathifera</taxon>
        <taxon>Rotifera</taxon>
        <taxon>Eurotatoria</taxon>
        <taxon>Bdelloidea</taxon>
        <taxon>Philodinida</taxon>
        <taxon>Philodinidae</taxon>
        <taxon>Didymodactylos</taxon>
    </lineage>
</organism>
<dbReference type="EMBL" id="CAJOBA010004843">
    <property type="protein sequence ID" value="CAF3725486.1"/>
    <property type="molecule type" value="Genomic_DNA"/>
</dbReference>
<dbReference type="AlphaFoldDB" id="A0A814DCF0"/>
<dbReference type="EMBL" id="CAJOBC010002403">
    <property type="protein sequence ID" value="CAF3731415.1"/>
    <property type="molecule type" value="Genomic_DNA"/>
</dbReference>
<accession>A0A814DCF0</accession>
<evidence type="ECO:0000313" key="4">
    <source>
        <dbReference type="EMBL" id="CAF3725486.1"/>
    </source>
</evidence>
<protein>
    <submittedName>
        <fullName evidence="3">Uncharacterized protein</fullName>
    </submittedName>
</protein>
<dbReference type="Proteomes" id="UP000663829">
    <property type="component" value="Unassembled WGS sequence"/>
</dbReference>
<dbReference type="OrthoDB" id="10041056at2759"/>
<proteinExistence type="predicted"/>
<evidence type="ECO:0000313" key="5">
    <source>
        <dbReference type="EMBL" id="CAF3731415.1"/>
    </source>
</evidence>
<feature type="compositionally biased region" description="Basic residues" evidence="1">
    <location>
        <begin position="449"/>
        <end position="463"/>
    </location>
</feature>
<evidence type="ECO:0000313" key="3">
    <source>
        <dbReference type="EMBL" id="CAF0956436.1"/>
    </source>
</evidence>
<sequence length="645" mass="72934">MDSPCRVMVNVGTQAATNNRDLLPLSNEAFLADFTTKSSISDFNYNDNRRYPRSSNETRIEQVTIQQPMGVKPFLAPDPAILQIVRGGSGQQEPLYQPHQFGSLPQQPQHRFSNNNGMFNNRRRLNNGNGYVNNQNLGLLGAGPFQTAPNRPFFNRHPNDMYVDEMNPFQQKNRFQQQQFNNNTYSSVYDNRMNVVDQLLAASRPLPVSFKPQTMNNSQSPQFQQQQTRGFMNRRPMSAQQERFMPMNMQKQQSPLHSAGGYFPINNQRSNRGGGMNRNSGGMCFNRGDDRNNNYPIMRTNYNNSFQDQYYSNNDYDYNYNFDIIPNSAPFRTSYNNNNRRHNNNMNNYQQTNDMGQYWYGSMPHETYQRRWNGRGGAMRGQISRGNRNGGYGRQRGVVIANHRGGGSTRERRGRGAKLNQQQKSTTSTAPNADGTSPLKTAKTSSQQQKRRTKSKRKNRKQRSKDSTEALVCSYVDNLLGQLIVEAVSESLSIKGATTTTDENKKSKTTKTNTTERDTSSSGGDKTKRTGKDDDEKVADTPTENNDEWHDIDKDEETDSSSSSSPTNHSPNITMIERQNSQQRTLDKNNETQPPRDKSKNDDDDNKTSLANEQKQPSISPSASDSSVAVNVGDVSSLACSSPLK</sequence>
<feature type="compositionally biased region" description="Polar residues" evidence="1">
    <location>
        <begin position="419"/>
        <end position="439"/>
    </location>
</feature>
<gene>
    <name evidence="3" type="ORF">GPM918_LOCUS11522</name>
    <name evidence="2" type="ORF">OVA965_LOCUS12172</name>
    <name evidence="5" type="ORF">SRO942_LOCUS11523</name>
    <name evidence="4" type="ORF">TMI583_LOCUS12178</name>
</gene>
<feature type="compositionally biased region" description="Low complexity" evidence="1">
    <location>
        <begin position="617"/>
        <end position="630"/>
    </location>
</feature>
<evidence type="ECO:0000313" key="2">
    <source>
        <dbReference type="EMBL" id="CAF0951328.1"/>
    </source>
</evidence>
<dbReference type="Proteomes" id="UP000682733">
    <property type="component" value="Unassembled WGS sequence"/>
</dbReference>